<keyword evidence="1" id="KW-0812">Transmembrane</keyword>
<feature type="transmembrane region" description="Helical" evidence="1">
    <location>
        <begin position="196"/>
        <end position="221"/>
    </location>
</feature>
<organism evidence="2 3">
    <name type="scientific">Jiangella alba</name>
    <dbReference type="NCBI Taxonomy" id="561176"/>
    <lineage>
        <taxon>Bacteria</taxon>
        <taxon>Bacillati</taxon>
        <taxon>Actinomycetota</taxon>
        <taxon>Actinomycetes</taxon>
        <taxon>Jiangellales</taxon>
        <taxon>Jiangellaceae</taxon>
        <taxon>Jiangella</taxon>
    </lineage>
</organism>
<protein>
    <submittedName>
        <fullName evidence="2">Uncharacterized protein</fullName>
    </submittedName>
</protein>
<keyword evidence="1" id="KW-0472">Membrane</keyword>
<keyword evidence="3" id="KW-1185">Reference proteome</keyword>
<feature type="transmembrane region" description="Helical" evidence="1">
    <location>
        <begin position="96"/>
        <end position="119"/>
    </location>
</feature>
<feature type="transmembrane region" description="Helical" evidence="1">
    <location>
        <begin position="139"/>
        <end position="159"/>
    </location>
</feature>
<keyword evidence="1" id="KW-1133">Transmembrane helix</keyword>
<dbReference type="OrthoDB" id="5190207at2"/>
<dbReference type="AlphaFoldDB" id="A0A1H5LVX3"/>
<evidence type="ECO:0000313" key="3">
    <source>
        <dbReference type="Proteomes" id="UP000181980"/>
    </source>
</evidence>
<dbReference type="STRING" id="561176.SAMN04488561_2801"/>
<gene>
    <name evidence="2" type="ORF">SAMN04488561_2801</name>
</gene>
<evidence type="ECO:0000313" key="2">
    <source>
        <dbReference type="EMBL" id="SEE81233.1"/>
    </source>
</evidence>
<feature type="transmembrane region" description="Helical" evidence="1">
    <location>
        <begin position="66"/>
        <end position="84"/>
    </location>
</feature>
<name>A0A1H5LVX3_9ACTN</name>
<evidence type="ECO:0000256" key="1">
    <source>
        <dbReference type="SAM" id="Phobius"/>
    </source>
</evidence>
<accession>A0A1H5LVX3</accession>
<feature type="transmembrane region" description="Helical" evidence="1">
    <location>
        <begin position="266"/>
        <end position="283"/>
    </location>
</feature>
<feature type="transmembrane region" description="Helical" evidence="1">
    <location>
        <begin position="341"/>
        <end position="362"/>
    </location>
</feature>
<dbReference type="RefSeq" id="WP_069113414.1">
    <property type="nucleotide sequence ID" value="NZ_FNUC01000003.1"/>
</dbReference>
<dbReference type="EMBL" id="FNUC01000003">
    <property type="protein sequence ID" value="SEE81233.1"/>
    <property type="molecule type" value="Genomic_DNA"/>
</dbReference>
<sequence>MRRRPIGVALAAMLPVLVVAALPAQIGWAERLGAPERFGDRLRFLTVSPTLLFGERSGPPAYLLELLWAAVFLTLLLAAVWRLAAAVADDWTRPFVLLPALTILAPAANLAALLVVNAGSMTTDPAGRGAALAQLLADAQSASAHVMLVGLAGGLAVLLTHAERLWPRGDDGAPLVNRETALTVLRGPLPTLWRRIGMALLVAALAVPAMSLAGDVVAAVAEPFARLWCAGSPPGGACVPAITGLAGTEPVQVTHLLLEPGRERLLRIYTVQVFLVIFAVAYFQLHAQPLRHRPVTTLLVVWFAYTAAIVAREGVVDASLGIADQPGLPGLLGLLLPPGGLASTLLGAPAVAVTFAAGHALVARLRRGRQPSQPGVTSPAS</sequence>
<dbReference type="Proteomes" id="UP000181980">
    <property type="component" value="Unassembled WGS sequence"/>
</dbReference>
<feature type="transmembrane region" description="Helical" evidence="1">
    <location>
        <begin position="295"/>
        <end position="311"/>
    </location>
</feature>
<proteinExistence type="predicted"/>
<reference evidence="3" key="1">
    <citation type="submission" date="2016-10" db="EMBL/GenBank/DDBJ databases">
        <authorList>
            <person name="Varghese N."/>
            <person name="Submissions S."/>
        </authorList>
    </citation>
    <scope>NUCLEOTIDE SEQUENCE [LARGE SCALE GENOMIC DNA]</scope>
    <source>
        <strain evidence="3">DSM 45237</strain>
    </source>
</reference>